<protein>
    <submittedName>
        <fullName evidence="1">Uncharacterized protein</fullName>
    </submittedName>
</protein>
<evidence type="ECO:0000313" key="1">
    <source>
        <dbReference type="EMBL" id="KAJ9081907.1"/>
    </source>
</evidence>
<comment type="caution">
    <text evidence="1">The sequence shown here is derived from an EMBL/GenBank/DDBJ whole genome shotgun (WGS) entry which is preliminary data.</text>
</comment>
<name>A0ACC2U4Q0_9FUNG</name>
<accession>A0ACC2U4Q0</accession>
<dbReference type="Proteomes" id="UP001165960">
    <property type="component" value="Unassembled WGS sequence"/>
</dbReference>
<proteinExistence type="predicted"/>
<dbReference type="EMBL" id="QTSX02001452">
    <property type="protein sequence ID" value="KAJ9081907.1"/>
    <property type="molecule type" value="Genomic_DNA"/>
</dbReference>
<evidence type="ECO:0000313" key="2">
    <source>
        <dbReference type="Proteomes" id="UP001165960"/>
    </source>
</evidence>
<keyword evidence="2" id="KW-1185">Reference proteome</keyword>
<reference evidence="1" key="1">
    <citation type="submission" date="2022-04" db="EMBL/GenBank/DDBJ databases">
        <title>Genome of the entomopathogenic fungus Entomophthora muscae.</title>
        <authorList>
            <person name="Elya C."/>
            <person name="Lovett B.R."/>
            <person name="Lee E."/>
            <person name="Macias A.M."/>
            <person name="Hajek A.E."/>
            <person name="De Bivort B.L."/>
            <person name="Kasson M.T."/>
            <person name="De Fine Licht H.H."/>
            <person name="Stajich J.E."/>
        </authorList>
    </citation>
    <scope>NUCLEOTIDE SEQUENCE</scope>
    <source>
        <strain evidence="1">Berkeley</strain>
    </source>
</reference>
<organism evidence="1 2">
    <name type="scientific">Entomophthora muscae</name>
    <dbReference type="NCBI Taxonomy" id="34485"/>
    <lineage>
        <taxon>Eukaryota</taxon>
        <taxon>Fungi</taxon>
        <taxon>Fungi incertae sedis</taxon>
        <taxon>Zoopagomycota</taxon>
        <taxon>Entomophthoromycotina</taxon>
        <taxon>Entomophthoromycetes</taxon>
        <taxon>Entomophthorales</taxon>
        <taxon>Entomophthoraceae</taxon>
        <taxon>Entomophthora</taxon>
    </lineage>
</organism>
<sequence length="756" mass="82353">MSAQEEPLLNDFQEEQDPLLAPSAKAATKPQKKATWKRYLLCLAPLFIFTFGLFIWVPPFTSHFVMSRSRIEVLSVEISSPTNTTFQTHIVSILHLPMAASTKILESRMNVEYKNKVLGSMSVPEQYIQSRESLLEITGEFLINDTEALGEFSRQLIQAASVSWTISGSIQLKILGLPIYHLSLRQDMELEGMQGMSNITIHSINLPGNDPLGGVQIEANATLMNPTNTTLSTGAVNYAMEYSGLQVSLVQTNDLHLVPGANVMKLKGRMLPQHTDENLEIVSEFISKFLQGKTLDLKVRGLGVQPAVSWLNDAISHHLVVVPFKNNVPNDFVKDIVISSLSTEFTPETAYSPKTGASITAGIASPFDFPFNITSVAEMMLLSSKGAMAQLAIPTTPAVFEKNGSDISITTTFSDVPLKVFHSKQSRILFESFLSEMVFTNGSTLNVKGSISASIDTAIGLLRLKGIPLSLPMTFPGMAGLQDPPPTLGELSVTGVKGRSVEFKTQTTLNNPTQFSGAMGDVSLGIWYSGVLVGNVTLQGFNMKSNRASKINVSGCFTLPKCHAHSCDDDSEKKRQQFLTDYITGEQISVNALGFKDSTNIASLEAALSQLNYSMTIPRVPELLQGSQFSILKNGVILELTNPFDGMTVRILSIRANTSHFGTDLGEVDIDFTTPLDPIRNPRGQLPIVLPPKSSVKTSALPVKINGLGWDIVKSALSGYLLINITTEATATLHADGSYPLFLKFDKFNISTKVHL</sequence>
<gene>
    <name evidence="1" type="ORF">DSO57_1009898</name>
</gene>